<dbReference type="InterPro" id="IPR051598">
    <property type="entry name" value="TSUP/Inactive_protease-like"/>
</dbReference>
<comment type="similarity">
    <text evidence="5">Belongs to the 4-toluene sulfonate uptake permease (TSUP) (TC 2.A.102) family.</text>
</comment>
<protein>
    <recommendedName>
        <fullName evidence="5">Probable membrane transporter protein</fullName>
    </recommendedName>
</protein>
<dbReference type="InterPro" id="IPR002781">
    <property type="entry name" value="TM_pro_TauE-like"/>
</dbReference>
<dbReference type="OrthoDB" id="9151526at2"/>
<keyword evidence="7" id="KW-1185">Reference proteome</keyword>
<evidence type="ECO:0000256" key="2">
    <source>
        <dbReference type="ARBA" id="ARBA00022692"/>
    </source>
</evidence>
<keyword evidence="2 5" id="KW-0812">Transmembrane</keyword>
<evidence type="ECO:0000256" key="1">
    <source>
        <dbReference type="ARBA" id="ARBA00004141"/>
    </source>
</evidence>
<dbReference type="AlphaFoldDB" id="A0A4R6R8P5"/>
<feature type="transmembrane region" description="Helical" evidence="5">
    <location>
        <begin position="76"/>
        <end position="94"/>
    </location>
</feature>
<evidence type="ECO:0000313" key="7">
    <source>
        <dbReference type="Proteomes" id="UP000294547"/>
    </source>
</evidence>
<organism evidence="6 7">
    <name type="scientific">Oharaeibacter diazotrophicus</name>
    <dbReference type="NCBI Taxonomy" id="1920512"/>
    <lineage>
        <taxon>Bacteria</taxon>
        <taxon>Pseudomonadati</taxon>
        <taxon>Pseudomonadota</taxon>
        <taxon>Alphaproteobacteria</taxon>
        <taxon>Hyphomicrobiales</taxon>
        <taxon>Pleomorphomonadaceae</taxon>
        <taxon>Oharaeibacter</taxon>
    </lineage>
</organism>
<feature type="transmembrane region" description="Helical" evidence="5">
    <location>
        <begin position="237"/>
        <end position="255"/>
    </location>
</feature>
<sequence length="260" mass="25130">MIVTDVAAIAAGGLVGLVLGLIGGGGSVLAVPLLVYVVGVPSAHVAIGTSAVAVAASAFANLVAHWRAGNVKARCAAVFAAAGVLGAFAGSSVGKAFDGARLLALFGLLMIAIGLVMLRRRGAEGDPAVRLTAATAGRLLPALLGTGFTVGAFSGFFGIGGGFLVVPGLVFATGMPLANAVGTSLAAVTAFGATTAANYAVSGLVDWTLVALFVGGGLAGGLAGMALGRRLAARKRALGTLFAAVVIATGLYVVARGVTG</sequence>
<dbReference type="PANTHER" id="PTHR43701">
    <property type="entry name" value="MEMBRANE TRANSPORTER PROTEIN MJ0441-RELATED"/>
    <property type="match status" value="1"/>
</dbReference>
<feature type="transmembrane region" description="Helical" evidence="5">
    <location>
        <begin position="100"/>
        <end position="118"/>
    </location>
</feature>
<evidence type="ECO:0000256" key="4">
    <source>
        <dbReference type="ARBA" id="ARBA00023136"/>
    </source>
</evidence>
<feature type="transmembrane region" description="Helical" evidence="5">
    <location>
        <begin position="207"/>
        <end position="225"/>
    </location>
</feature>
<dbReference type="RefSeq" id="WP_126539395.1">
    <property type="nucleotide sequence ID" value="NZ_BSPM01000007.1"/>
</dbReference>
<feature type="transmembrane region" description="Helical" evidence="5">
    <location>
        <begin position="139"/>
        <end position="166"/>
    </location>
</feature>
<dbReference type="Pfam" id="PF01925">
    <property type="entry name" value="TauE"/>
    <property type="match status" value="1"/>
</dbReference>
<feature type="transmembrane region" description="Helical" evidence="5">
    <location>
        <begin position="43"/>
        <end position="64"/>
    </location>
</feature>
<evidence type="ECO:0000256" key="5">
    <source>
        <dbReference type="RuleBase" id="RU363041"/>
    </source>
</evidence>
<dbReference type="GO" id="GO:0005886">
    <property type="term" value="C:plasma membrane"/>
    <property type="evidence" value="ECO:0007669"/>
    <property type="project" value="UniProtKB-SubCell"/>
</dbReference>
<gene>
    <name evidence="6" type="ORF">EDD54_3678</name>
</gene>
<comment type="subcellular location">
    <subcellularLocation>
        <location evidence="5">Cell membrane</location>
        <topology evidence="5">Multi-pass membrane protein</topology>
    </subcellularLocation>
    <subcellularLocation>
        <location evidence="1">Membrane</location>
        <topology evidence="1">Multi-pass membrane protein</topology>
    </subcellularLocation>
</comment>
<keyword evidence="5" id="KW-1003">Cell membrane</keyword>
<keyword evidence="3 5" id="KW-1133">Transmembrane helix</keyword>
<proteinExistence type="inferred from homology"/>
<accession>A0A4R6R8P5</accession>
<reference evidence="6 7" key="1">
    <citation type="submission" date="2019-03" db="EMBL/GenBank/DDBJ databases">
        <title>Genomic Encyclopedia of Type Strains, Phase IV (KMG-IV): sequencing the most valuable type-strain genomes for metagenomic binning, comparative biology and taxonomic classification.</title>
        <authorList>
            <person name="Goeker M."/>
        </authorList>
    </citation>
    <scope>NUCLEOTIDE SEQUENCE [LARGE SCALE GENOMIC DNA]</scope>
    <source>
        <strain evidence="6 7">DSM 102969</strain>
    </source>
</reference>
<feature type="transmembrane region" description="Helical" evidence="5">
    <location>
        <begin position="7"/>
        <end position="37"/>
    </location>
</feature>
<keyword evidence="4 5" id="KW-0472">Membrane</keyword>
<dbReference type="Proteomes" id="UP000294547">
    <property type="component" value="Unassembled WGS sequence"/>
</dbReference>
<dbReference type="EMBL" id="SNXY01000010">
    <property type="protein sequence ID" value="TDP82411.1"/>
    <property type="molecule type" value="Genomic_DNA"/>
</dbReference>
<evidence type="ECO:0000313" key="6">
    <source>
        <dbReference type="EMBL" id="TDP82411.1"/>
    </source>
</evidence>
<name>A0A4R6R8P5_9HYPH</name>
<comment type="caution">
    <text evidence="6">The sequence shown here is derived from an EMBL/GenBank/DDBJ whole genome shotgun (WGS) entry which is preliminary data.</text>
</comment>
<evidence type="ECO:0000256" key="3">
    <source>
        <dbReference type="ARBA" id="ARBA00022989"/>
    </source>
</evidence>
<dbReference type="PANTHER" id="PTHR43701:SF2">
    <property type="entry name" value="MEMBRANE TRANSPORTER PROTEIN YJNA-RELATED"/>
    <property type="match status" value="1"/>
</dbReference>